<name>A0A6A5GQQ8_CAERE</name>
<gene>
    <name evidence="2" type="ORF">GCK72_013320</name>
</gene>
<accession>A0A6A5GQQ8</accession>
<keyword evidence="1" id="KW-0732">Signal</keyword>
<sequence length="156" mass="18212">MRVSTLFTFLLLLNIFCLVHSTNYYFSFYVTLHCKIPNRQFGYNAQFFDKDVAWFNGDDAITDPYINYSLPGDAFFKSEGMLTGDEFLSKFFDLKMVLFHNCNLANEEVRVDMNLLPLFKIPQTLPDNKYYQFELSVDITEMSGEITNTGKLVQNR</sequence>
<evidence type="ECO:0000256" key="1">
    <source>
        <dbReference type="SAM" id="SignalP"/>
    </source>
</evidence>
<feature type="chain" id="PRO_5025689057" evidence="1">
    <location>
        <begin position="22"/>
        <end position="156"/>
    </location>
</feature>
<dbReference type="Proteomes" id="UP000483820">
    <property type="component" value="Chromosome IV"/>
</dbReference>
<reference evidence="2 3" key="1">
    <citation type="submission" date="2019-12" db="EMBL/GenBank/DDBJ databases">
        <title>Chromosome-level assembly of the Caenorhabditis remanei genome.</title>
        <authorList>
            <person name="Teterina A.A."/>
            <person name="Willis J.H."/>
            <person name="Phillips P.C."/>
        </authorList>
    </citation>
    <scope>NUCLEOTIDE SEQUENCE [LARGE SCALE GENOMIC DNA]</scope>
    <source>
        <strain evidence="2 3">PX506</strain>
        <tissue evidence="2">Whole organism</tissue>
    </source>
</reference>
<dbReference type="CTD" id="9799394"/>
<dbReference type="RefSeq" id="XP_003101290.2">
    <property type="nucleotide sequence ID" value="XM_003101242.2"/>
</dbReference>
<proteinExistence type="predicted"/>
<organism evidence="2 3">
    <name type="scientific">Caenorhabditis remanei</name>
    <name type="common">Caenorhabditis vulgaris</name>
    <dbReference type="NCBI Taxonomy" id="31234"/>
    <lineage>
        <taxon>Eukaryota</taxon>
        <taxon>Metazoa</taxon>
        <taxon>Ecdysozoa</taxon>
        <taxon>Nematoda</taxon>
        <taxon>Chromadorea</taxon>
        <taxon>Rhabditida</taxon>
        <taxon>Rhabditina</taxon>
        <taxon>Rhabditomorpha</taxon>
        <taxon>Rhabditoidea</taxon>
        <taxon>Rhabditidae</taxon>
        <taxon>Peloderinae</taxon>
        <taxon>Caenorhabditis</taxon>
    </lineage>
</organism>
<dbReference type="GeneID" id="9799394"/>
<feature type="signal peptide" evidence="1">
    <location>
        <begin position="1"/>
        <end position="21"/>
    </location>
</feature>
<evidence type="ECO:0000313" key="2">
    <source>
        <dbReference type="EMBL" id="KAF1756866.1"/>
    </source>
</evidence>
<comment type="caution">
    <text evidence="2">The sequence shown here is derived from an EMBL/GenBank/DDBJ whole genome shotgun (WGS) entry which is preliminary data.</text>
</comment>
<dbReference type="KEGG" id="crq:GCK72_013320"/>
<evidence type="ECO:0000313" key="3">
    <source>
        <dbReference type="Proteomes" id="UP000483820"/>
    </source>
</evidence>
<protein>
    <submittedName>
        <fullName evidence="2">Uncharacterized protein</fullName>
    </submittedName>
</protein>
<dbReference type="AlphaFoldDB" id="A0A6A5GQQ8"/>
<dbReference type="EMBL" id="WUAV01000004">
    <property type="protein sequence ID" value="KAF1756866.1"/>
    <property type="molecule type" value="Genomic_DNA"/>
</dbReference>